<dbReference type="Proteomes" id="UP000704176">
    <property type="component" value="Unassembled WGS sequence"/>
</dbReference>
<reference evidence="2 3" key="1">
    <citation type="submission" date="2021-09" db="EMBL/GenBank/DDBJ databases">
        <title>The complete genome sequence of a new microorganism.</title>
        <authorList>
            <person name="Zi Z."/>
        </authorList>
    </citation>
    <scope>NUCLEOTIDE SEQUENCE [LARGE SCALE GENOMIC DNA]</scope>
    <source>
        <strain evidence="2 3">WGZ8</strain>
    </source>
</reference>
<sequence length="255" mass="27277">MNKNIWTSLGATVLALPLLCGSAEARKASYEINGKRYTYETNDPQQVESARKRIEAANAADAARTKAEAEKTATPLVSVFGSEAQMEAANTKAHLEQVLAEQDAADAARKQERSASRKEAQPQKSSDEQARAPDADQEGPEQSQTATQAQDDKQPATAKSLSMTTTPEPETQVVAKPMVKSVSFDVGSGIKTIIMSDGSIQEEPFDTGMVEKLAFEQDSSGSLTDFVKQIRKAAPEETTGSTTRADAASIAPTQH</sequence>
<proteinExistence type="predicted"/>
<keyword evidence="3" id="KW-1185">Reference proteome</keyword>
<evidence type="ECO:0000256" key="1">
    <source>
        <dbReference type="SAM" id="MobiDB-lite"/>
    </source>
</evidence>
<evidence type="ECO:0000313" key="3">
    <source>
        <dbReference type="Proteomes" id="UP000704176"/>
    </source>
</evidence>
<feature type="region of interest" description="Disordered" evidence="1">
    <location>
        <begin position="102"/>
        <end position="174"/>
    </location>
</feature>
<protein>
    <submittedName>
        <fullName evidence="2">Uncharacterized protein</fullName>
    </submittedName>
</protein>
<name>A0ABS7VSI3_9HYPH</name>
<feature type="compositionally biased region" description="Polar residues" evidence="1">
    <location>
        <begin position="157"/>
        <end position="169"/>
    </location>
</feature>
<feature type="region of interest" description="Disordered" evidence="1">
    <location>
        <begin position="232"/>
        <end position="255"/>
    </location>
</feature>
<gene>
    <name evidence="2" type="ORF">K9B37_16635</name>
</gene>
<evidence type="ECO:0000313" key="2">
    <source>
        <dbReference type="EMBL" id="MBZ6077907.1"/>
    </source>
</evidence>
<comment type="caution">
    <text evidence="2">The sequence shown here is derived from an EMBL/GenBank/DDBJ whole genome shotgun (WGS) entry which is preliminary data.</text>
</comment>
<feature type="compositionally biased region" description="Polar residues" evidence="1">
    <location>
        <begin position="140"/>
        <end position="149"/>
    </location>
</feature>
<organism evidence="2 3">
    <name type="scientific">Microvirga puerhi</name>
    <dbReference type="NCBI Taxonomy" id="2876078"/>
    <lineage>
        <taxon>Bacteria</taxon>
        <taxon>Pseudomonadati</taxon>
        <taxon>Pseudomonadota</taxon>
        <taxon>Alphaproteobacteria</taxon>
        <taxon>Hyphomicrobiales</taxon>
        <taxon>Methylobacteriaceae</taxon>
        <taxon>Microvirga</taxon>
    </lineage>
</organism>
<accession>A0ABS7VSI3</accession>
<feature type="compositionally biased region" description="Basic and acidic residues" evidence="1">
    <location>
        <begin position="106"/>
        <end position="134"/>
    </location>
</feature>
<dbReference type="RefSeq" id="WP_224314659.1">
    <property type="nucleotide sequence ID" value="NZ_JAIRBM010000013.1"/>
</dbReference>
<dbReference type="EMBL" id="JAIRBM010000013">
    <property type="protein sequence ID" value="MBZ6077907.1"/>
    <property type="molecule type" value="Genomic_DNA"/>
</dbReference>